<dbReference type="Gene3D" id="3.20.20.370">
    <property type="entry name" value="Glycoside hydrolase/deacetylase"/>
    <property type="match status" value="1"/>
</dbReference>
<name>A0ABT7AE71_9HYPH</name>
<keyword evidence="4" id="KW-0732">Signal</keyword>
<evidence type="ECO:0000256" key="2">
    <source>
        <dbReference type="ARBA" id="ARBA00010973"/>
    </source>
</evidence>
<dbReference type="SUPFAM" id="SSF88713">
    <property type="entry name" value="Glycoside hydrolase/deacetylase"/>
    <property type="match status" value="1"/>
</dbReference>
<feature type="domain" description="NodB homology" evidence="6">
    <location>
        <begin position="93"/>
        <end position="350"/>
    </location>
</feature>
<evidence type="ECO:0000259" key="6">
    <source>
        <dbReference type="PROSITE" id="PS51677"/>
    </source>
</evidence>
<evidence type="ECO:0000256" key="4">
    <source>
        <dbReference type="ARBA" id="ARBA00022729"/>
    </source>
</evidence>
<evidence type="ECO:0000256" key="1">
    <source>
        <dbReference type="ARBA" id="ARBA00003236"/>
    </source>
</evidence>
<evidence type="ECO:0000256" key="5">
    <source>
        <dbReference type="ARBA" id="ARBA00032976"/>
    </source>
</evidence>
<dbReference type="InterPro" id="IPR002509">
    <property type="entry name" value="NODB_dom"/>
</dbReference>
<proteinExistence type="inferred from homology"/>
<evidence type="ECO:0000256" key="3">
    <source>
        <dbReference type="ARBA" id="ARBA00020071"/>
    </source>
</evidence>
<organism evidence="7 8">
    <name type="scientific">Chelatococcus albus</name>
    <dbReference type="NCBI Taxonomy" id="3047466"/>
    <lineage>
        <taxon>Bacteria</taxon>
        <taxon>Pseudomonadati</taxon>
        <taxon>Pseudomonadota</taxon>
        <taxon>Alphaproteobacteria</taxon>
        <taxon>Hyphomicrobiales</taxon>
        <taxon>Chelatococcaceae</taxon>
        <taxon>Chelatococcus</taxon>
    </lineage>
</organism>
<dbReference type="PANTHER" id="PTHR34216:SF7">
    <property type="entry name" value="POLY-BETA-1,6-N-ACETYL-D-GLUCOSAMINE N-DEACETYLASE"/>
    <property type="match status" value="1"/>
</dbReference>
<dbReference type="PANTHER" id="PTHR34216">
    <property type="match status" value="1"/>
</dbReference>
<dbReference type="Proteomes" id="UP001321492">
    <property type="component" value="Unassembled WGS sequence"/>
</dbReference>
<keyword evidence="8" id="KW-1185">Reference proteome</keyword>
<sequence length="350" mass="39293">MSVRRTLFRWGLAAIHRSRADRWLAPAARGCGVILMLHHVRPWRPRGFAPNRILEITPEFLDSVLRCVAEEGFEFVAMDEVPERLRRGKQGRPFVAVTFDDGYRDNVLYAAPVLDRHGAPWTMFVTTGFAERTASLWWLELEEAIRRLDHVALTIDGTRRCWPCRNDGEKSAAFDEIYWDLRAGREERLREVVGILAAQASVEGRALVEHLCLDWQGIAELARHRGVTIGAHTLTHPMLAKHSEAVARSEIVEAKSLIEARIGRSVRHLAYPVGDRGAAGPREFTLAREAGYATAVTTRPGHLFPEHDAHLTALPRVSINGAFQTKGAVRALLSGVPFLLWNRARRTSVT</sequence>
<reference evidence="7 8" key="1">
    <citation type="submission" date="2023-05" db="EMBL/GenBank/DDBJ databases">
        <title>Chelatococcus sp. nov., a moderately thermophilic bacterium isolated from hot spring microbial mat.</title>
        <authorList>
            <person name="Hu C.-J."/>
            <person name="Li W.-J."/>
        </authorList>
    </citation>
    <scope>NUCLEOTIDE SEQUENCE [LARGE SCALE GENOMIC DNA]</scope>
    <source>
        <strain evidence="7 8">SYSU G07232</strain>
    </source>
</reference>
<dbReference type="EMBL" id="JASJEV010000001">
    <property type="protein sequence ID" value="MDJ1156911.1"/>
    <property type="molecule type" value="Genomic_DNA"/>
</dbReference>
<comment type="similarity">
    <text evidence="2">Belongs to the polysaccharide deacetylase family.</text>
</comment>
<accession>A0ABT7AE71</accession>
<evidence type="ECO:0000313" key="7">
    <source>
        <dbReference type="EMBL" id="MDJ1156911.1"/>
    </source>
</evidence>
<dbReference type="CDD" id="cd10968">
    <property type="entry name" value="CE4_Mlr8448_like_5s"/>
    <property type="match status" value="1"/>
</dbReference>
<evidence type="ECO:0000313" key="8">
    <source>
        <dbReference type="Proteomes" id="UP001321492"/>
    </source>
</evidence>
<dbReference type="InterPro" id="IPR051398">
    <property type="entry name" value="Polysacch_Deacetylase"/>
</dbReference>
<dbReference type="RefSeq" id="WP_283738903.1">
    <property type="nucleotide sequence ID" value="NZ_JASJEV010000001.1"/>
</dbReference>
<comment type="caution">
    <text evidence="7">The sequence shown here is derived from an EMBL/GenBank/DDBJ whole genome shotgun (WGS) entry which is preliminary data.</text>
</comment>
<dbReference type="InterPro" id="IPR011330">
    <property type="entry name" value="Glyco_hydro/deAcase_b/a-brl"/>
</dbReference>
<gene>
    <name evidence="7" type="ORF">QNA08_01465</name>
</gene>
<dbReference type="PROSITE" id="PS51677">
    <property type="entry name" value="NODB"/>
    <property type="match status" value="1"/>
</dbReference>
<comment type="function">
    <text evidence="1">Is involved in generating a small heat-stable compound (Nod), an acylated oligomer of N-acetylglucosamine, that stimulates mitosis in various plant protoplasts.</text>
</comment>
<protein>
    <recommendedName>
        <fullName evidence="3">Chitooligosaccharide deacetylase</fullName>
    </recommendedName>
    <alternativeName>
        <fullName evidence="5">Nodulation protein B</fullName>
    </alternativeName>
</protein>
<dbReference type="Pfam" id="PF01522">
    <property type="entry name" value="Polysacc_deac_1"/>
    <property type="match status" value="2"/>
</dbReference>